<protein>
    <submittedName>
        <fullName evidence="5">Uncharacterized protein</fullName>
    </submittedName>
</protein>
<evidence type="ECO:0000256" key="3">
    <source>
        <dbReference type="ARBA" id="ARBA00023004"/>
    </source>
</evidence>
<dbReference type="GeneID" id="100165120"/>
<dbReference type="KEGG" id="api:100165120"/>
<comment type="similarity">
    <text evidence="4">Belongs to the cytochrome b5 family.</text>
</comment>
<keyword evidence="3" id="KW-0408">Iron</keyword>
<evidence type="ECO:0000313" key="6">
    <source>
        <dbReference type="Proteomes" id="UP000007819"/>
    </source>
</evidence>
<reference evidence="6" key="1">
    <citation type="submission" date="2010-06" db="EMBL/GenBank/DDBJ databases">
        <authorList>
            <person name="Jiang H."/>
            <person name="Abraham K."/>
            <person name="Ali S."/>
            <person name="Alsbrooks S.L."/>
            <person name="Anim B.N."/>
            <person name="Anosike U.S."/>
            <person name="Attaway T."/>
            <person name="Bandaranaike D.P."/>
            <person name="Battles P.K."/>
            <person name="Bell S.N."/>
            <person name="Bell A.V."/>
            <person name="Beltran B."/>
            <person name="Bickham C."/>
            <person name="Bustamante Y."/>
            <person name="Caleb T."/>
            <person name="Canada A."/>
            <person name="Cardenas V."/>
            <person name="Carter K."/>
            <person name="Chacko J."/>
            <person name="Chandrabose M.N."/>
            <person name="Chavez D."/>
            <person name="Chavez A."/>
            <person name="Chen L."/>
            <person name="Chu H.-S."/>
            <person name="Claassen K.J."/>
            <person name="Cockrell R."/>
            <person name="Collins M."/>
            <person name="Cooper J.A."/>
            <person name="Cree A."/>
            <person name="Curry S.M."/>
            <person name="Da Y."/>
            <person name="Dao M.D."/>
            <person name="Das B."/>
            <person name="Davila M.-L."/>
            <person name="Davy-Carroll L."/>
            <person name="Denson S."/>
            <person name="Dinh H."/>
            <person name="Ebong V.E."/>
            <person name="Edwards J.R."/>
            <person name="Egan A."/>
            <person name="El-Daye J."/>
            <person name="Escobedo L."/>
            <person name="Fernandez S."/>
            <person name="Fernando P.R."/>
            <person name="Flagg N."/>
            <person name="Forbes L.D."/>
            <person name="Fowler R.G."/>
            <person name="Fu Q."/>
            <person name="Gabisi R.A."/>
            <person name="Ganer J."/>
            <person name="Garbino Pronczuk A."/>
            <person name="Garcia R.M."/>
            <person name="Garner T."/>
            <person name="Garrett T.E."/>
            <person name="Gonzalez D.A."/>
            <person name="Hamid H."/>
            <person name="Hawkins E.S."/>
            <person name="Hirani K."/>
            <person name="Hogues M.E."/>
            <person name="Hollins B."/>
            <person name="Hsiao C.-H."/>
            <person name="Jabil R."/>
            <person name="James M.L."/>
            <person name="Jhangiani S.N."/>
            <person name="Johnson B."/>
            <person name="Johnson Q."/>
            <person name="Joshi V."/>
            <person name="Kalu J.B."/>
            <person name="Kam C."/>
            <person name="Kashfia A."/>
            <person name="Keebler J."/>
            <person name="Kisamo H."/>
            <person name="Kovar C.L."/>
            <person name="Lago L.A."/>
            <person name="Lai C.-Y."/>
            <person name="Laidlaw J."/>
            <person name="Lara F."/>
            <person name="Le T.-K."/>
            <person name="Lee S.L."/>
            <person name="Legall F.H."/>
            <person name="Lemon S.J."/>
            <person name="Lewis L.R."/>
            <person name="Li B."/>
            <person name="Liu Y."/>
            <person name="Liu Y.-S."/>
            <person name="Lopez J."/>
            <person name="Lozado R.J."/>
            <person name="Lu J."/>
            <person name="Madu R.C."/>
            <person name="Maheshwari M."/>
            <person name="Maheshwari R."/>
            <person name="Malloy K."/>
            <person name="Martinez E."/>
            <person name="Mathew T."/>
            <person name="Mercado I.C."/>
            <person name="Mercado C."/>
            <person name="Meyer B."/>
            <person name="Montgomery K."/>
            <person name="Morgan M.B."/>
            <person name="Munidasa M."/>
            <person name="Nazareth L.V."/>
            <person name="Nelson J."/>
            <person name="Ng B.M."/>
            <person name="Nguyen N.B."/>
            <person name="Nguyen P.Q."/>
            <person name="Nguyen T."/>
            <person name="Obregon M."/>
            <person name="Okwuonu G.O."/>
            <person name="Onwere C.G."/>
            <person name="Orozco G."/>
            <person name="Parra A."/>
            <person name="Patel S."/>
            <person name="Patil S."/>
            <person name="Perez A."/>
            <person name="Perez Y."/>
            <person name="Pham C."/>
            <person name="Primus E.L."/>
            <person name="Pu L.-L."/>
            <person name="Puazo M."/>
            <person name="Qin X."/>
            <person name="Quiroz J.B."/>
            <person name="Reese J."/>
            <person name="Richards S."/>
            <person name="Rives C.M."/>
            <person name="Robberts R."/>
            <person name="Ruiz S.J."/>
            <person name="Ruiz M.J."/>
            <person name="Santibanez J."/>
            <person name="Schneider B.W."/>
            <person name="Sisson I."/>
            <person name="Smith M."/>
            <person name="Sodergren E."/>
            <person name="Song X.-Z."/>
            <person name="Song B.B."/>
            <person name="Summersgill H."/>
            <person name="Thelus R."/>
            <person name="Thornton R.D."/>
            <person name="Trejos Z.Y."/>
            <person name="Usmani K."/>
            <person name="Vattathil S."/>
            <person name="Villasana D."/>
            <person name="Walker D.L."/>
            <person name="Wang S."/>
            <person name="Wang K."/>
            <person name="White C.S."/>
            <person name="Williams A.C."/>
            <person name="Williamson J."/>
            <person name="Wilson K."/>
            <person name="Woghiren I.O."/>
            <person name="Woodworth J.R."/>
            <person name="Worley K.C."/>
            <person name="Wright R.A."/>
            <person name="Wu W."/>
            <person name="Young L."/>
            <person name="Zhang L."/>
            <person name="Zhang J."/>
            <person name="Zhu Y."/>
            <person name="Muzny D.M."/>
            <person name="Weinstock G."/>
            <person name="Gibbs R.A."/>
        </authorList>
    </citation>
    <scope>NUCLEOTIDE SEQUENCE [LARGE SCALE GENOMIC DNA]</scope>
    <source>
        <strain evidence="6">LSR1</strain>
    </source>
</reference>
<evidence type="ECO:0000256" key="1">
    <source>
        <dbReference type="ARBA" id="ARBA00022617"/>
    </source>
</evidence>
<dbReference type="AlphaFoldDB" id="A0A8R2NPW9"/>
<keyword evidence="1" id="KW-0349">Heme</keyword>
<evidence type="ECO:0000256" key="4">
    <source>
        <dbReference type="ARBA" id="ARBA00038168"/>
    </source>
</evidence>
<reference evidence="5" key="2">
    <citation type="submission" date="2022-06" db="UniProtKB">
        <authorList>
            <consortium name="EnsemblMetazoa"/>
        </authorList>
    </citation>
    <scope>IDENTIFICATION</scope>
</reference>
<dbReference type="InterPro" id="IPR052320">
    <property type="entry name" value="Cytochrome_b5_domain"/>
</dbReference>
<accession>A0A8R2NPW9</accession>
<dbReference type="GO" id="GO:0046872">
    <property type="term" value="F:metal ion binding"/>
    <property type="evidence" value="ECO:0007669"/>
    <property type="project" value="UniProtKB-KW"/>
</dbReference>
<dbReference type="OrthoDB" id="260091at2759"/>
<evidence type="ECO:0000256" key="2">
    <source>
        <dbReference type="ARBA" id="ARBA00022723"/>
    </source>
</evidence>
<organism evidence="5 6">
    <name type="scientific">Acyrthosiphon pisum</name>
    <name type="common">Pea aphid</name>
    <dbReference type="NCBI Taxonomy" id="7029"/>
    <lineage>
        <taxon>Eukaryota</taxon>
        <taxon>Metazoa</taxon>
        <taxon>Ecdysozoa</taxon>
        <taxon>Arthropoda</taxon>
        <taxon>Hexapoda</taxon>
        <taxon>Insecta</taxon>
        <taxon>Pterygota</taxon>
        <taxon>Neoptera</taxon>
        <taxon>Paraneoptera</taxon>
        <taxon>Hemiptera</taxon>
        <taxon>Sternorrhyncha</taxon>
        <taxon>Aphidomorpha</taxon>
        <taxon>Aphidoidea</taxon>
        <taxon>Aphididae</taxon>
        <taxon>Macrosiphini</taxon>
        <taxon>Acyrthosiphon</taxon>
    </lineage>
</organism>
<sequence>MLPFRIPHQPKFKPDVNWEPVMITIPWWADDKYNVGVETVRPINVRVTNPLIKRTATIRICLEDTVRRIMERYSVYNSKIWTYKVKYLGKTLKTNLNLSQNGVTLKYEDSVEDFVPTLMLHYQERLAPWQDETLRLF</sequence>
<dbReference type="Proteomes" id="UP000007819">
    <property type="component" value="Chromosome A2"/>
</dbReference>
<dbReference type="PANTHER" id="PTHR21281">
    <property type="entry name" value="CYTOCHROME B5 DOMAIN-CONTAINING PROTEIN 1"/>
    <property type="match status" value="1"/>
</dbReference>
<proteinExistence type="inferred from homology"/>
<dbReference type="RefSeq" id="XP_029345178.1">
    <property type="nucleotide sequence ID" value="XM_029489318.1"/>
</dbReference>
<dbReference type="EnsemblMetazoa" id="XM_029489318.1">
    <property type="protein sequence ID" value="XP_029345178.1"/>
    <property type="gene ID" value="LOC100165120"/>
</dbReference>
<evidence type="ECO:0000313" key="5">
    <source>
        <dbReference type="EnsemblMetazoa" id="XP_029345178.1"/>
    </source>
</evidence>
<dbReference type="PANTHER" id="PTHR21281:SF0">
    <property type="entry name" value="CYTOCHROME B5 DOMAIN-CONTAINING PROTEIN 1"/>
    <property type="match status" value="1"/>
</dbReference>
<keyword evidence="2" id="KW-0479">Metal-binding</keyword>
<name>A0A8R2NPW9_ACYPI</name>
<keyword evidence="6" id="KW-1185">Reference proteome</keyword>